<evidence type="ECO:0000256" key="10">
    <source>
        <dbReference type="PROSITE-ProRule" id="PRU01384"/>
    </source>
</evidence>
<organism evidence="13 14">
    <name type="scientific">Symbiobacterium thermophilum</name>
    <dbReference type="NCBI Taxonomy" id="2734"/>
    <lineage>
        <taxon>Bacteria</taxon>
        <taxon>Bacillati</taxon>
        <taxon>Bacillota</taxon>
        <taxon>Clostridia</taxon>
        <taxon>Eubacteriales</taxon>
        <taxon>Symbiobacteriaceae</taxon>
        <taxon>Symbiobacterium</taxon>
    </lineage>
</organism>
<feature type="domain" description="Topo IIA-type catalytic" evidence="12">
    <location>
        <begin position="35"/>
        <end position="499"/>
    </location>
</feature>
<dbReference type="InterPro" id="IPR002205">
    <property type="entry name" value="Topo_IIA_dom_A"/>
</dbReference>
<dbReference type="InterPro" id="IPR005743">
    <property type="entry name" value="GyrA"/>
</dbReference>
<evidence type="ECO:0000256" key="8">
    <source>
        <dbReference type="ARBA" id="ARBA00023235"/>
    </source>
</evidence>
<dbReference type="InterPro" id="IPR050220">
    <property type="entry name" value="Type_II_DNA_Topoisomerases"/>
</dbReference>
<dbReference type="PANTHER" id="PTHR43493">
    <property type="entry name" value="DNA GYRASE/TOPOISOMERASE SUBUNIT A"/>
    <property type="match status" value="1"/>
</dbReference>
<keyword evidence="5 9" id="KW-0067">ATP-binding</keyword>
<dbReference type="RefSeq" id="WP_273378684.1">
    <property type="nucleotide sequence ID" value="NZ_PIUK01000041.1"/>
</dbReference>
<comment type="subunit">
    <text evidence="9">Heterotetramer, composed of two GyrA and two GyrB chains. In the heterotetramer, GyrA contains the active site tyrosine that forms a transient covalent intermediate with DNA, while GyrB binds cofactors and catalyzes ATP hydrolysis.</text>
</comment>
<dbReference type="FunFam" id="3.90.199.10:FF:000001">
    <property type="entry name" value="DNA gyrase subunit A"/>
    <property type="match status" value="1"/>
</dbReference>
<dbReference type="InterPro" id="IPR006691">
    <property type="entry name" value="GyrA/parC_rep"/>
</dbReference>
<dbReference type="SUPFAM" id="SSF56719">
    <property type="entry name" value="Type II DNA topoisomerase"/>
    <property type="match status" value="1"/>
</dbReference>
<evidence type="ECO:0000313" key="14">
    <source>
        <dbReference type="Proteomes" id="UP000732377"/>
    </source>
</evidence>
<dbReference type="GO" id="GO:0009330">
    <property type="term" value="C:DNA topoisomerase type II (double strand cut, ATP-hydrolyzing) complex"/>
    <property type="evidence" value="ECO:0007669"/>
    <property type="project" value="TreeGrafter"/>
</dbReference>
<dbReference type="Gene3D" id="3.90.199.10">
    <property type="entry name" value="Topoisomerase II, domain 5"/>
    <property type="match status" value="1"/>
</dbReference>
<reference evidence="13" key="1">
    <citation type="submission" date="2017-11" db="EMBL/GenBank/DDBJ databases">
        <title>Three new genomes from thermophilic consortium.</title>
        <authorList>
            <person name="Quaggio R."/>
            <person name="Amgarten D."/>
            <person name="Setubal J.C."/>
        </authorList>
    </citation>
    <scope>NUCLEOTIDE SEQUENCE</scope>
    <source>
        <strain evidence="13">ZCTH01-B2</strain>
    </source>
</reference>
<keyword evidence="8 9" id="KW-0413">Isomerase</keyword>
<accession>A0A953I7L9</accession>
<dbReference type="NCBIfam" id="TIGR01063">
    <property type="entry name" value="gyrA"/>
    <property type="match status" value="1"/>
</dbReference>
<evidence type="ECO:0000256" key="9">
    <source>
        <dbReference type="HAMAP-Rule" id="MF_01897"/>
    </source>
</evidence>
<dbReference type="HAMAP" id="MF_01897">
    <property type="entry name" value="GyrA"/>
    <property type="match status" value="1"/>
</dbReference>
<evidence type="ECO:0000256" key="11">
    <source>
        <dbReference type="SAM" id="Coils"/>
    </source>
</evidence>
<evidence type="ECO:0000256" key="5">
    <source>
        <dbReference type="ARBA" id="ARBA00022840"/>
    </source>
</evidence>
<keyword evidence="3 9" id="KW-0963">Cytoplasm</keyword>
<dbReference type="CDD" id="cd00187">
    <property type="entry name" value="TOP4c"/>
    <property type="match status" value="1"/>
</dbReference>
<dbReference type="GO" id="GO:0005694">
    <property type="term" value="C:chromosome"/>
    <property type="evidence" value="ECO:0007669"/>
    <property type="project" value="InterPro"/>
</dbReference>
<keyword evidence="11" id="KW-0175">Coiled coil</keyword>
<dbReference type="GO" id="GO:0005737">
    <property type="term" value="C:cytoplasm"/>
    <property type="evidence" value="ECO:0007669"/>
    <property type="project" value="UniProtKB-SubCell"/>
</dbReference>
<protein>
    <recommendedName>
        <fullName evidence="9">DNA gyrase subunit A</fullName>
        <ecNumber evidence="9">5.6.2.2</ecNumber>
    </recommendedName>
</protein>
<dbReference type="PANTHER" id="PTHR43493:SF5">
    <property type="entry name" value="DNA GYRASE SUBUNIT A, CHLOROPLASTIC_MITOCHONDRIAL"/>
    <property type="match status" value="1"/>
</dbReference>
<dbReference type="InterPro" id="IPR013758">
    <property type="entry name" value="Topo_IIA_A/C_ab"/>
</dbReference>
<dbReference type="GO" id="GO:0005524">
    <property type="term" value="F:ATP binding"/>
    <property type="evidence" value="ECO:0007669"/>
    <property type="project" value="UniProtKB-UniRule"/>
</dbReference>
<feature type="short sequence motif" description="GyrA-box" evidence="9">
    <location>
        <begin position="526"/>
        <end position="532"/>
    </location>
</feature>
<dbReference type="NCBIfam" id="NF004043">
    <property type="entry name" value="PRK05560.1"/>
    <property type="match status" value="1"/>
</dbReference>
<evidence type="ECO:0000256" key="6">
    <source>
        <dbReference type="ARBA" id="ARBA00023029"/>
    </source>
</evidence>
<dbReference type="FunFam" id="3.30.1360.40:FF:000002">
    <property type="entry name" value="DNA gyrase subunit A"/>
    <property type="match status" value="1"/>
</dbReference>
<comment type="similarity">
    <text evidence="2 9">Belongs to the type II topoisomerase GyrA/ParC subunit family.</text>
</comment>
<sequence length="813" mass="91549">MAGDFAQRILTKEIKHEMETSYLTYSMSVIVGRALPDVRDGLKPVQRRILYAMYESGNTADKPFRKSAKTVGDVLSKYHPHGDAAVYDTMVRMAQDFVLRYPLVEGQGNFGSIDGDPPAAMRYTEARLSRLAHEMLADIEKNTVDFEDNYDNSEKEPTVLPSRFPNLLVNGSTGIAVGMATNIPPHNLGEVIDGIIRLIDQPDISIEELNRIIKGPDFPTGALILGHEGIRRAYQTGKGSITLRARTQIETLQNGRNRIVVTELPYGVNKAKLIERIAELHRDRKIDGITDLRDESDRSGLRIAIELRRDANPHVILNQLFKYTALQQNFGIIMLALVENRPRLLNLKQMLHYYLQHQLEVIVRRTQFDLQKALDRAHILEGLLKALDIIDEVINTIRSSPTTDEARSRLMSNFGFTEVQAQHILDMQLRRLTALEREKLQEEYDELQDRIAYYRAVLASEKMQYDIIKQELGEIKKKYGDPRRTRITADDGDIDIEDLIADEDVVVTISHTGYIKRVPLSTYRQQRRGGRGVQGAGTKEEDFIEHIFTTTTHHDMMFFTDQGRVYRIRCHEIPEASRQARGTAIVNLIPLLPGEKVNTVIPVKEGDQEEGYIFFATRSGWVKKTAVTEFQNVRSTGIIAIKLEEGDTLVGARLTRGNDEIILVSSAGYALRFHEDDVRPMGRDTRGVKGITLGPDEYVVGMDGVVPGADLLVVSETGVGKRTPLTEYPTYKRGARGVITIQLLPERHGRLVGVKAVTEGNDLMLVSEQGVLIRIPVEEVRRSGRNTQGVQLMNLDANDRVSAVAQVVTRDEE</sequence>
<comment type="subcellular location">
    <subcellularLocation>
        <location evidence="9">Cytoplasm</location>
    </subcellularLocation>
</comment>
<dbReference type="NCBIfam" id="NF004044">
    <property type="entry name" value="PRK05561.1"/>
    <property type="match status" value="1"/>
</dbReference>
<dbReference type="FunFam" id="1.10.268.10:FF:000001">
    <property type="entry name" value="DNA gyrase subunit A"/>
    <property type="match status" value="1"/>
</dbReference>
<keyword evidence="4 9" id="KW-0547">Nucleotide-binding</keyword>
<name>A0A953I7L9_SYMTR</name>
<dbReference type="Pfam" id="PF00521">
    <property type="entry name" value="DNA_topoisoIV"/>
    <property type="match status" value="1"/>
</dbReference>
<proteinExistence type="inferred from homology"/>
<dbReference type="Gene3D" id="1.10.268.10">
    <property type="entry name" value="Topoisomerase, domain 3"/>
    <property type="match status" value="1"/>
</dbReference>
<dbReference type="GO" id="GO:0006261">
    <property type="term" value="P:DNA-templated DNA replication"/>
    <property type="evidence" value="ECO:0007669"/>
    <property type="project" value="UniProtKB-UniRule"/>
</dbReference>
<dbReference type="InterPro" id="IPR013760">
    <property type="entry name" value="Topo_IIA-like_dom_sf"/>
</dbReference>
<comment type="catalytic activity">
    <reaction evidence="1 9 10">
        <text>ATP-dependent breakage, passage and rejoining of double-stranded DNA.</text>
        <dbReference type="EC" id="5.6.2.2"/>
    </reaction>
</comment>
<dbReference type="GO" id="GO:0006265">
    <property type="term" value="P:DNA topological change"/>
    <property type="evidence" value="ECO:0007669"/>
    <property type="project" value="UniProtKB-UniRule"/>
</dbReference>
<keyword evidence="7 9" id="KW-0238">DNA-binding</keyword>
<dbReference type="InterPro" id="IPR035516">
    <property type="entry name" value="Gyrase/topoIV_suA_C"/>
</dbReference>
<evidence type="ECO:0000313" key="13">
    <source>
        <dbReference type="EMBL" id="MBY6275808.1"/>
    </source>
</evidence>
<feature type="active site" description="O-(5'-phospho-DNA)-tyrosine intermediate" evidence="9 10">
    <location>
        <position position="123"/>
    </location>
</feature>
<dbReference type="Proteomes" id="UP000732377">
    <property type="component" value="Unassembled WGS sequence"/>
</dbReference>
<evidence type="ECO:0000256" key="1">
    <source>
        <dbReference type="ARBA" id="ARBA00000185"/>
    </source>
</evidence>
<dbReference type="Pfam" id="PF03989">
    <property type="entry name" value="DNA_gyraseA_C"/>
    <property type="match status" value="6"/>
</dbReference>
<comment type="function">
    <text evidence="9">A type II topoisomerase that negatively supercoils closed circular double-stranded (ds) DNA in an ATP-dependent manner to modulate DNA topology and maintain chromosomes in an underwound state. Negative supercoiling favors strand separation, and DNA replication, transcription, recombination and repair, all of which involve strand separation. Also able to catalyze the interconversion of other topological isomers of dsDNA rings, including catenanes and knotted rings. Type II topoisomerases break and join 2 DNA strands simultaneously in an ATP-dependent manner.</text>
</comment>
<comment type="miscellaneous">
    <text evidence="9">Few gyrases are as efficient as E.coli at forming negative supercoils. Not all organisms have 2 type II topoisomerases; in organisms with a single type II topoisomerase this enzyme also has to decatenate newly replicated chromosomes.</text>
</comment>
<evidence type="ECO:0000256" key="3">
    <source>
        <dbReference type="ARBA" id="ARBA00022490"/>
    </source>
</evidence>
<dbReference type="GO" id="GO:0034335">
    <property type="term" value="F:DNA negative supercoiling activity"/>
    <property type="evidence" value="ECO:0007669"/>
    <property type="project" value="UniProtKB-ARBA"/>
</dbReference>
<feature type="coiled-coil region" evidence="11">
    <location>
        <begin position="430"/>
        <end position="457"/>
    </location>
</feature>
<evidence type="ECO:0000256" key="2">
    <source>
        <dbReference type="ARBA" id="ARBA00008263"/>
    </source>
</evidence>
<gene>
    <name evidence="9" type="primary">gyrA</name>
    <name evidence="13" type="ORF">CWE10_06225</name>
</gene>
<comment type="caution">
    <text evidence="13">The sequence shown here is derived from an EMBL/GenBank/DDBJ whole genome shotgun (WGS) entry which is preliminary data.</text>
</comment>
<evidence type="ECO:0000256" key="4">
    <source>
        <dbReference type="ARBA" id="ARBA00022741"/>
    </source>
</evidence>
<dbReference type="Gene3D" id="3.30.1360.40">
    <property type="match status" value="1"/>
</dbReference>
<dbReference type="GO" id="GO:0003677">
    <property type="term" value="F:DNA binding"/>
    <property type="evidence" value="ECO:0007669"/>
    <property type="project" value="UniProtKB-UniRule"/>
</dbReference>
<evidence type="ECO:0000256" key="7">
    <source>
        <dbReference type="ARBA" id="ARBA00023125"/>
    </source>
</evidence>
<dbReference type="SUPFAM" id="SSF101904">
    <property type="entry name" value="GyrA/ParC C-terminal domain-like"/>
    <property type="match status" value="1"/>
</dbReference>
<dbReference type="EMBL" id="PIUK01000041">
    <property type="protein sequence ID" value="MBY6275808.1"/>
    <property type="molecule type" value="Genomic_DNA"/>
</dbReference>
<keyword evidence="6 9" id="KW-0799">Topoisomerase</keyword>
<dbReference type="EC" id="5.6.2.2" evidence="9"/>
<dbReference type="FunFam" id="2.120.10.90:FF:000004">
    <property type="entry name" value="DNA gyrase subunit A"/>
    <property type="match status" value="1"/>
</dbReference>
<dbReference type="Gene3D" id="2.120.10.90">
    <property type="entry name" value="DNA gyrase/topoisomerase IV, subunit A, C-terminal"/>
    <property type="match status" value="1"/>
</dbReference>
<dbReference type="PROSITE" id="PS52040">
    <property type="entry name" value="TOPO_IIA"/>
    <property type="match status" value="1"/>
</dbReference>
<dbReference type="SMART" id="SM00434">
    <property type="entry name" value="TOP4c"/>
    <property type="match status" value="1"/>
</dbReference>
<dbReference type="AlphaFoldDB" id="A0A953I7L9"/>
<evidence type="ECO:0000259" key="12">
    <source>
        <dbReference type="PROSITE" id="PS52040"/>
    </source>
</evidence>
<dbReference type="InterPro" id="IPR013757">
    <property type="entry name" value="Topo_IIA_A_a_sf"/>
</dbReference>